<evidence type="ECO:0000256" key="5">
    <source>
        <dbReference type="ARBA" id="ARBA00022683"/>
    </source>
</evidence>
<dbReference type="InterPro" id="IPR011055">
    <property type="entry name" value="Dup_hybrid_motif"/>
</dbReference>
<dbReference type="SUPFAM" id="SSF51261">
    <property type="entry name" value="Duplicated hybrid motif"/>
    <property type="match status" value="1"/>
</dbReference>
<name>A0ABU5C2V3_9BACI</name>
<organism evidence="9 10">
    <name type="scientific">Tigheibacillus halophilus</name>
    <dbReference type="NCBI Taxonomy" id="361280"/>
    <lineage>
        <taxon>Bacteria</taxon>
        <taxon>Bacillati</taxon>
        <taxon>Bacillota</taxon>
        <taxon>Bacilli</taxon>
        <taxon>Bacillales</taxon>
        <taxon>Bacillaceae</taxon>
        <taxon>Tigheibacillus</taxon>
    </lineage>
</organism>
<dbReference type="PROSITE" id="PS51093">
    <property type="entry name" value="PTS_EIIA_TYPE_1"/>
    <property type="match status" value="1"/>
</dbReference>
<keyword evidence="2" id="KW-0813">Transport</keyword>
<feature type="domain" description="PTS EIIA type-1" evidence="8">
    <location>
        <begin position="44"/>
        <end position="148"/>
    </location>
</feature>
<sequence length="173" mass="18614">MVDKLYNTEKKSASNGLNKSDHKSMTTVTSPLTGALIPLKDVKDNVFAAESIGKGIAIIPTSSYVYAPVNGEVTTVFPTKHALGIIADSGVEIMIHIGLDTVNLKGEYFDVKVREGDKVKQGQLIAEFDPEKIADRGYDLTSPIIITNSAQYASISTVATENISKNDLLLTVQ</sequence>
<accession>A0ABU5C2V3</accession>
<keyword evidence="5" id="KW-0598">Phosphotransferase system</keyword>
<dbReference type="NCBIfam" id="TIGR00830">
    <property type="entry name" value="PTBA"/>
    <property type="match status" value="1"/>
</dbReference>
<dbReference type="InterPro" id="IPR050890">
    <property type="entry name" value="PTS_EIIA_component"/>
</dbReference>
<evidence type="ECO:0000256" key="1">
    <source>
        <dbReference type="ARBA" id="ARBA00004496"/>
    </source>
</evidence>
<dbReference type="Gene3D" id="2.70.70.10">
    <property type="entry name" value="Glucose Permease (Domain IIA)"/>
    <property type="match status" value="1"/>
</dbReference>
<feature type="region of interest" description="Disordered" evidence="7">
    <location>
        <begin position="1"/>
        <end position="25"/>
    </location>
</feature>
<evidence type="ECO:0000256" key="7">
    <source>
        <dbReference type="SAM" id="MobiDB-lite"/>
    </source>
</evidence>
<evidence type="ECO:0000256" key="3">
    <source>
        <dbReference type="ARBA" id="ARBA00022597"/>
    </source>
</evidence>
<keyword evidence="10" id="KW-1185">Reference proteome</keyword>
<dbReference type="PANTHER" id="PTHR45008">
    <property type="entry name" value="PTS SYSTEM GLUCOSE-SPECIFIC EIIA COMPONENT"/>
    <property type="match status" value="1"/>
</dbReference>
<dbReference type="PANTHER" id="PTHR45008:SF1">
    <property type="entry name" value="PTS SYSTEM GLUCOSE-SPECIFIC EIIA COMPONENT"/>
    <property type="match status" value="1"/>
</dbReference>
<dbReference type="InterPro" id="IPR001127">
    <property type="entry name" value="PTS_EIIA_1_perm"/>
</dbReference>
<gene>
    <name evidence="9" type="ORF">RWE15_03330</name>
</gene>
<feature type="compositionally biased region" description="Basic and acidic residues" evidence="7">
    <location>
        <begin position="1"/>
        <end position="12"/>
    </location>
</feature>
<evidence type="ECO:0000256" key="4">
    <source>
        <dbReference type="ARBA" id="ARBA00022679"/>
    </source>
</evidence>
<keyword evidence="4" id="KW-0808">Transferase</keyword>
<evidence type="ECO:0000259" key="8">
    <source>
        <dbReference type="PROSITE" id="PS51093"/>
    </source>
</evidence>
<reference evidence="9 10" key="1">
    <citation type="submission" date="2023-10" db="EMBL/GenBank/DDBJ databases">
        <title>Virgibacillus halophilus 5B73C genome.</title>
        <authorList>
            <person name="Miliotis G."/>
            <person name="Sengupta P."/>
            <person name="Hameed A."/>
            <person name="Chuvochina M."/>
            <person name="Mcdonagh F."/>
            <person name="Simpson A.C."/>
            <person name="Singh N.K."/>
            <person name="Rekha P.D."/>
            <person name="Raman K."/>
            <person name="Hugenholtz P."/>
            <person name="Venkateswaran K."/>
        </authorList>
    </citation>
    <scope>NUCLEOTIDE SEQUENCE [LARGE SCALE GENOMIC DNA]</scope>
    <source>
        <strain evidence="9 10">5B73C</strain>
    </source>
</reference>
<comment type="subcellular location">
    <subcellularLocation>
        <location evidence="1">Cytoplasm</location>
    </subcellularLocation>
</comment>
<protein>
    <submittedName>
        <fullName evidence="9">PTS glucose transporter subunit IIA</fullName>
    </submittedName>
</protein>
<proteinExistence type="predicted"/>
<dbReference type="EMBL" id="JAWDIP010000003">
    <property type="protein sequence ID" value="MDY0393650.1"/>
    <property type="molecule type" value="Genomic_DNA"/>
</dbReference>
<keyword evidence="6" id="KW-0418">Kinase</keyword>
<evidence type="ECO:0000313" key="9">
    <source>
        <dbReference type="EMBL" id="MDY0393650.1"/>
    </source>
</evidence>
<evidence type="ECO:0000313" key="10">
    <source>
        <dbReference type="Proteomes" id="UP001281447"/>
    </source>
</evidence>
<keyword evidence="3 9" id="KW-0762">Sugar transport</keyword>
<dbReference type="Pfam" id="PF00358">
    <property type="entry name" value="PTS_EIIA_1"/>
    <property type="match status" value="1"/>
</dbReference>
<comment type="caution">
    <text evidence="9">The sequence shown here is derived from an EMBL/GenBank/DDBJ whole genome shotgun (WGS) entry which is preliminary data.</text>
</comment>
<evidence type="ECO:0000256" key="2">
    <source>
        <dbReference type="ARBA" id="ARBA00022448"/>
    </source>
</evidence>
<evidence type="ECO:0000256" key="6">
    <source>
        <dbReference type="ARBA" id="ARBA00022777"/>
    </source>
</evidence>
<dbReference type="Proteomes" id="UP001281447">
    <property type="component" value="Unassembled WGS sequence"/>
</dbReference>
<dbReference type="PROSITE" id="PS00371">
    <property type="entry name" value="PTS_EIIA_TYPE_1_HIS"/>
    <property type="match status" value="1"/>
</dbReference>